<evidence type="ECO:0000256" key="2">
    <source>
        <dbReference type="SAM" id="SignalP"/>
    </source>
</evidence>
<dbReference type="STRING" id="1348662.CARG_07615"/>
<dbReference type="HOGENOM" id="CLU_043034_1_0_11"/>
<evidence type="ECO:0000313" key="5">
    <source>
        <dbReference type="Proteomes" id="UP000016943"/>
    </source>
</evidence>
<dbReference type="PANTHER" id="PTHR24094:SF15">
    <property type="entry name" value="AMP-DEPENDENT SYNTHETASE_LIGASE DOMAIN-CONTAINING PROTEIN-RELATED"/>
    <property type="match status" value="1"/>
</dbReference>
<dbReference type="KEGG" id="caz:CARG_07615"/>
<evidence type="ECO:0000256" key="1">
    <source>
        <dbReference type="SAM" id="MobiDB-lite"/>
    </source>
</evidence>
<organism evidence="4 5">
    <name type="scientific">Corynebacterium argentoratense DSM 44202</name>
    <dbReference type="NCBI Taxonomy" id="1348662"/>
    <lineage>
        <taxon>Bacteria</taxon>
        <taxon>Bacillati</taxon>
        <taxon>Actinomycetota</taxon>
        <taxon>Actinomycetes</taxon>
        <taxon>Mycobacteriales</taxon>
        <taxon>Corynebacteriaceae</taxon>
        <taxon>Corynebacterium</taxon>
    </lineage>
</organism>
<dbReference type="Proteomes" id="UP000016943">
    <property type="component" value="Chromosome"/>
</dbReference>
<dbReference type="Pfam" id="PF07510">
    <property type="entry name" value="GmrSD_C"/>
    <property type="match status" value="1"/>
</dbReference>
<protein>
    <recommendedName>
        <fullName evidence="3">GmrSD restriction endonucleases C-terminal domain-containing protein</fullName>
    </recommendedName>
</protein>
<feature type="region of interest" description="Disordered" evidence="1">
    <location>
        <begin position="23"/>
        <end position="54"/>
    </location>
</feature>
<evidence type="ECO:0000313" key="4">
    <source>
        <dbReference type="EMBL" id="AGU15641.1"/>
    </source>
</evidence>
<feature type="chain" id="PRO_5038607519" description="GmrSD restriction endonucleases C-terminal domain-containing protein" evidence="2">
    <location>
        <begin position="22"/>
        <end position="239"/>
    </location>
</feature>
<dbReference type="EMBL" id="CP006365">
    <property type="protein sequence ID" value="AGU15641.1"/>
    <property type="molecule type" value="Genomic_DNA"/>
</dbReference>
<feature type="domain" description="GmrSD restriction endonucleases C-terminal" evidence="3">
    <location>
        <begin position="93"/>
        <end position="232"/>
    </location>
</feature>
<dbReference type="PATRIC" id="fig|1348662.3.peg.1505"/>
<dbReference type="eggNOG" id="COG2356">
    <property type="taxonomic scope" value="Bacteria"/>
</dbReference>
<feature type="signal peptide" evidence="2">
    <location>
        <begin position="1"/>
        <end position="21"/>
    </location>
</feature>
<proteinExistence type="predicted"/>
<dbReference type="InterPro" id="IPR011089">
    <property type="entry name" value="GmrSD_C"/>
</dbReference>
<dbReference type="GeneID" id="78250273"/>
<dbReference type="RefSeq" id="WP_021012032.1">
    <property type="nucleotide sequence ID" value="NC_022198.1"/>
</dbReference>
<keyword evidence="5" id="KW-1185">Reference proteome</keyword>
<evidence type="ECO:0000259" key="3">
    <source>
        <dbReference type="Pfam" id="PF07510"/>
    </source>
</evidence>
<dbReference type="OrthoDB" id="5196645at2"/>
<accession>U3GZ50</accession>
<dbReference type="AlphaFoldDB" id="U3GZ50"/>
<reference evidence="4 5" key="1">
    <citation type="journal article" date="2013" name="Genome Announc.">
        <title>Whole-Genome Sequence of the Clinical Strain Corynebacterium argentoratense DSM 44202, Isolated from a Human Throat Specimen.</title>
        <authorList>
            <person name="Bomholt C."/>
            <person name="Glaub A."/>
            <person name="Gravermann K."/>
            <person name="Albersmeier A."/>
            <person name="Brinkrolf K."/>
            <person name="Ruckert C."/>
            <person name="Tauch A."/>
        </authorList>
    </citation>
    <scope>NUCLEOTIDE SEQUENCE [LARGE SCALE GENOMIC DNA]</scope>
    <source>
        <strain evidence="4">DSM 44202</strain>
    </source>
</reference>
<sequence length="239" mass="25835">MGLNRHAATATCALALLSACTTTPTGTPATSTSTVTHTTTVAPSPTTTQSPGHAALEGLPIQPTDHTAPYRRDAFGQRWSDDVTVEFGHNGCDTRNDILRRDLRDVIVKPNTHDCVALSGTLDDPYTGATIAFQRGQDTSPMIQIDHIVALANAWATGAQQWDDQTRRNFANDPRNLLAVDGPTNISKSAGDATQWLPPNEAFICDFAHAQINIKRTYGLWVTQAEHDALAHAIDTHCR</sequence>
<name>U3GZ50_9CORY</name>
<gene>
    <name evidence="4" type="ORF">CARG_07615</name>
</gene>
<feature type="compositionally biased region" description="Low complexity" evidence="1">
    <location>
        <begin position="23"/>
        <end position="51"/>
    </location>
</feature>
<dbReference type="PANTHER" id="PTHR24094">
    <property type="entry name" value="SECRETED PROTEIN"/>
    <property type="match status" value="1"/>
</dbReference>
<keyword evidence="2" id="KW-0732">Signal</keyword>
<dbReference type="PROSITE" id="PS51257">
    <property type="entry name" value="PROKAR_LIPOPROTEIN"/>
    <property type="match status" value="1"/>
</dbReference>